<dbReference type="RefSeq" id="WP_124026219.1">
    <property type="nucleotide sequence ID" value="NZ_JBHRSN010000005.1"/>
</dbReference>
<dbReference type="EMBL" id="RPOK01000001">
    <property type="protein sequence ID" value="RPJ68217.1"/>
    <property type="molecule type" value="Genomic_DNA"/>
</dbReference>
<proteinExistence type="predicted"/>
<evidence type="ECO:0000313" key="1">
    <source>
        <dbReference type="EMBL" id="RPJ68217.1"/>
    </source>
</evidence>
<dbReference type="InterPro" id="IPR029470">
    <property type="entry name" value="PDDEXK_4"/>
</dbReference>
<dbReference type="OrthoDB" id="1453311at2"/>
<dbReference type="Pfam" id="PF14281">
    <property type="entry name" value="PDDEXK_4"/>
    <property type="match status" value="1"/>
</dbReference>
<organism evidence="1 2">
    <name type="scientific">Alteromonas sediminis</name>
    <dbReference type="NCBI Taxonomy" id="2259342"/>
    <lineage>
        <taxon>Bacteria</taxon>
        <taxon>Pseudomonadati</taxon>
        <taxon>Pseudomonadota</taxon>
        <taxon>Gammaproteobacteria</taxon>
        <taxon>Alteromonadales</taxon>
        <taxon>Alteromonadaceae</taxon>
        <taxon>Alteromonas/Salinimonas group</taxon>
        <taxon>Alteromonas</taxon>
    </lineage>
</organism>
<sequence length="389" mass="45034">MAADIVSKLSGLIKDPELERLDLTLLKPNFFEILGLSHMEIRHSNFLAWILDPHQSHRVGDIFLKWFLKDVFSDQKVTWINEFRVDSLNTDFVTIHREFKSIDLLLETPNFVVIIENKLWSKEHSDQLSRYKAVVEREFPEREHAFVFLTPYAEAPEQDEDRETYVLFNYESIIRILEIIMQTYGQSISDKVSAYIQDYISVVRRYVMQDDEAITIAREIYNNHREALDFIFENKPDRLLEVKQTVEDAVLKAGYVLGSLGKGYARFLTPKLDTVIPKGQDGGWRNGEGFLFEVIYRNKVMTLNCVVSPGPQSSREKMINALKTIDGAKNPKGLKWSSVHSHSHRINVNHEKYDDLGMLAKDIDEMLGKEKAFINEVESVLLKALYDKG</sequence>
<name>A0A3N5Y2Q7_9ALTE</name>
<dbReference type="AlphaFoldDB" id="A0A3N5Y2Q7"/>
<accession>A0A3N5Y2Q7</accession>
<evidence type="ECO:0000313" key="2">
    <source>
        <dbReference type="Proteomes" id="UP000275281"/>
    </source>
</evidence>
<gene>
    <name evidence="1" type="ORF">DRW07_02070</name>
</gene>
<protein>
    <recommendedName>
        <fullName evidence="3">PD-(D/E)XK nuclease family protein</fullName>
    </recommendedName>
</protein>
<evidence type="ECO:0008006" key="3">
    <source>
        <dbReference type="Google" id="ProtNLM"/>
    </source>
</evidence>
<keyword evidence="2" id="KW-1185">Reference proteome</keyword>
<dbReference type="Proteomes" id="UP000275281">
    <property type="component" value="Unassembled WGS sequence"/>
</dbReference>
<reference evidence="1 2" key="1">
    <citation type="submission" date="2018-11" db="EMBL/GenBank/DDBJ databases">
        <authorList>
            <person name="Ye M.-Q."/>
            <person name="Du Z.-J."/>
        </authorList>
    </citation>
    <scope>NUCLEOTIDE SEQUENCE [LARGE SCALE GENOMIC DNA]</scope>
    <source>
        <strain evidence="1 2">U0105</strain>
    </source>
</reference>
<comment type="caution">
    <text evidence="1">The sequence shown here is derived from an EMBL/GenBank/DDBJ whole genome shotgun (WGS) entry which is preliminary data.</text>
</comment>